<protein>
    <submittedName>
        <fullName evidence="3">IS21 family transposase</fullName>
    </submittedName>
</protein>
<dbReference type="Pfam" id="PF22483">
    <property type="entry name" value="Mu-transpos_C_2"/>
    <property type="match status" value="1"/>
</dbReference>
<sequence length="519" mass="56047">MKNAKERMDVIAAYRDVGTYRGAAAICGTTHKTVKRIIEAHEAASSGEAPAVREPRARNYEQVADLVAEKIKATSGRISAKRLLPAARAAGYAGSDRNFRRLVAQAKSDWRRGLVRAGGRRPAIWSPGEVLAIDWGTEVVAGRRVHVFCAVLAWSRFRFVRFAADEQQATTLGLLAECFEVLGGVPKVVLADRMACLKGGVVANVVVPSPDYVRFATHYRFRPDFCHAADPESKGIVENLVGYAKDDLLVPLELDQDPWAEGIAGLNVRAAAWCEEVNARVHSEIHAVPAERLVAEHGLLGELPSLRLEVGPKPISRKVDKLSCIRFGSARYSVPNRLIGTTVTVLVEERARVLRVIEPVTGEVHAEHALVAPGEISIVDAHYDRPRPDTPRRAARPRTPAEREFLALGPVAEQFLVGAAAAGVTKLGSEIAEILTLGAAHGHDALLTALERAVAFGRWRAADVRSILATNGHAPRPTSAGQAFDTGVVLTLPSVPTRSLDAYRIDGRIDPTIDGGEVS</sequence>
<dbReference type="GO" id="GO:0003676">
    <property type="term" value="F:nucleic acid binding"/>
    <property type="evidence" value="ECO:0007669"/>
    <property type="project" value="InterPro"/>
</dbReference>
<evidence type="ECO:0000313" key="4">
    <source>
        <dbReference type="Proteomes" id="UP000279994"/>
    </source>
</evidence>
<gene>
    <name evidence="3" type="ORF">EFL26_08980</name>
</gene>
<name>A0A3N0GSM0_9ACTN</name>
<dbReference type="InterPro" id="IPR001584">
    <property type="entry name" value="Integrase_cat-core"/>
</dbReference>
<reference evidence="3 4" key="1">
    <citation type="submission" date="2018-11" db="EMBL/GenBank/DDBJ databases">
        <authorList>
            <person name="Li F."/>
        </authorList>
    </citation>
    <scope>NUCLEOTIDE SEQUENCE [LARGE SCALE GENOMIC DNA]</scope>
    <source>
        <strain evidence="3 4">Gsoil 818</strain>
    </source>
</reference>
<organism evidence="3 4">
    <name type="scientific">Nocardioides pocheonensis</name>
    <dbReference type="NCBI Taxonomy" id="661485"/>
    <lineage>
        <taxon>Bacteria</taxon>
        <taxon>Bacillati</taxon>
        <taxon>Actinomycetota</taxon>
        <taxon>Actinomycetes</taxon>
        <taxon>Propionibacteriales</taxon>
        <taxon>Nocardioidaceae</taxon>
        <taxon>Nocardioides</taxon>
    </lineage>
</organism>
<dbReference type="Gene3D" id="3.30.420.10">
    <property type="entry name" value="Ribonuclease H-like superfamily/Ribonuclease H"/>
    <property type="match status" value="1"/>
</dbReference>
<dbReference type="NCBIfam" id="NF033546">
    <property type="entry name" value="transpos_IS21"/>
    <property type="match status" value="1"/>
</dbReference>
<keyword evidence="4" id="KW-1185">Reference proteome</keyword>
<proteinExistence type="inferred from homology"/>
<dbReference type="InterPro" id="IPR036397">
    <property type="entry name" value="RNaseH_sf"/>
</dbReference>
<comment type="caution">
    <text evidence="3">The sequence shown here is derived from an EMBL/GenBank/DDBJ whole genome shotgun (WGS) entry which is preliminary data.</text>
</comment>
<dbReference type="InterPro" id="IPR012337">
    <property type="entry name" value="RNaseH-like_sf"/>
</dbReference>
<dbReference type="OrthoDB" id="92877at2"/>
<evidence type="ECO:0000313" key="3">
    <source>
        <dbReference type="EMBL" id="RNM15186.1"/>
    </source>
</evidence>
<dbReference type="PANTHER" id="PTHR35004:SF6">
    <property type="entry name" value="TRANSPOSASE"/>
    <property type="match status" value="1"/>
</dbReference>
<evidence type="ECO:0000256" key="1">
    <source>
        <dbReference type="ARBA" id="ARBA00009277"/>
    </source>
</evidence>
<dbReference type="PROSITE" id="PS50994">
    <property type="entry name" value="INTEGRASE"/>
    <property type="match status" value="1"/>
</dbReference>
<dbReference type="SUPFAM" id="SSF53098">
    <property type="entry name" value="Ribonuclease H-like"/>
    <property type="match status" value="1"/>
</dbReference>
<accession>A0A3N0GSM0</accession>
<comment type="similarity">
    <text evidence="1">Belongs to the transposase IS21/IS408/IS1162 family.</text>
</comment>
<feature type="domain" description="Integrase catalytic" evidence="2">
    <location>
        <begin position="123"/>
        <end position="297"/>
    </location>
</feature>
<dbReference type="GO" id="GO:0015074">
    <property type="term" value="P:DNA integration"/>
    <property type="evidence" value="ECO:0007669"/>
    <property type="project" value="InterPro"/>
</dbReference>
<dbReference type="InterPro" id="IPR054353">
    <property type="entry name" value="IstA-like_C"/>
</dbReference>
<dbReference type="Proteomes" id="UP000279994">
    <property type="component" value="Unassembled WGS sequence"/>
</dbReference>
<dbReference type="RefSeq" id="WP_123222565.1">
    <property type="nucleotide sequence ID" value="NZ_RJSF01000031.1"/>
</dbReference>
<dbReference type="AlphaFoldDB" id="A0A3N0GSM0"/>
<dbReference type="EMBL" id="RJSF01000031">
    <property type="protein sequence ID" value="RNM15186.1"/>
    <property type="molecule type" value="Genomic_DNA"/>
</dbReference>
<evidence type="ECO:0000259" key="2">
    <source>
        <dbReference type="PROSITE" id="PS50994"/>
    </source>
</evidence>
<dbReference type="PANTHER" id="PTHR35004">
    <property type="entry name" value="TRANSPOSASE RV3428C-RELATED"/>
    <property type="match status" value="1"/>
</dbReference>